<gene>
    <name evidence="1" type="ORF">L1987_20372</name>
</gene>
<evidence type="ECO:0000313" key="2">
    <source>
        <dbReference type="Proteomes" id="UP001056120"/>
    </source>
</evidence>
<protein>
    <submittedName>
        <fullName evidence="1">Uncharacterized protein</fullName>
    </submittedName>
</protein>
<name>A0ACB9IRV5_9ASTR</name>
<dbReference type="EMBL" id="CM042024">
    <property type="protein sequence ID" value="KAI3810750.1"/>
    <property type="molecule type" value="Genomic_DNA"/>
</dbReference>
<organism evidence="1 2">
    <name type="scientific">Smallanthus sonchifolius</name>
    <dbReference type="NCBI Taxonomy" id="185202"/>
    <lineage>
        <taxon>Eukaryota</taxon>
        <taxon>Viridiplantae</taxon>
        <taxon>Streptophyta</taxon>
        <taxon>Embryophyta</taxon>
        <taxon>Tracheophyta</taxon>
        <taxon>Spermatophyta</taxon>
        <taxon>Magnoliopsida</taxon>
        <taxon>eudicotyledons</taxon>
        <taxon>Gunneridae</taxon>
        <taxon>Pentapetalae</taxon>
        <taxon>asterids</taxon>
        <taxon>campanulids</taxon>
        <taxon>Asterales</taxon>
        <taxon>Asteraceae</taxon>
        <taxon>Asteroideae</taxon>
        <taxon>Heliantheae alliance</taxon>
        <taxon>Millerieae</taxon>
        <taxon>Smallanthus</taxon>
    </lineage>
</organism>
<evidence type="ECO:0000313" key="1">
    <source>
        <dbReference type="EMBL" id="KAI3810750.1"/>
    </source>
</evidence>
<comment type="caution">
    <text evidence="1">The sequence shown here is derived from an EMBL/GenBank/DDBJ whole genome shotgun (WGS) entry which is preliminary data.</text>
</comment>
<dbReference type="Proteomes" id="UP001056120">
    <property type="component" value="Linkage Group LG07"/>
</dbReference>
<sequence length="521" mass="56316">MGKPYLSLKTRPHPSSLYYTFLKMGYRLVLLALCLCAFVPSMLSDGLLRINVKKRALDINNIKAARKGNKYAKGLELLGLGDSDSDSDSVPLTNYLDAQYYGEIGIGSPPQTFTVIFDTGSSNLWVPSSKCIFSIACYFHNRFKGTKSTTYTKIGDELEINYGSGSISGFSSKDTVQVGDLCVVDQDFIEVTKEGSLSFVIGKFDGIFGLGFKEISVGGLQPVWYNMIEQGLVEDHVFSFWLNRNEADEEGGELVFGGVDPNHFIGEHSYVPVTKKGYWQFDMGDFLIGNQSTGFCQGGCAAIVDSGTSLLAGPTTIVTEINYAIGAEGVLSSECKTLVNEYGDMIWDLLVSGVTPGKVCSDAGLCFASGAQSVSSNIETVVEKENGGLGDTVLCEVCQMAVIWMQNQLRQSETKEAVLSYVNKLCESIPSPAGESVIDCNSLSKMPNVSFTIGEKLYTLTPEQYILKTGEGIAAVCISGFMALDVPPPAGPLWILGDVFMGVYHTVFDYGNLQLGFAKSA</sequence>
<proteinExistence type="predicted"/>
<reference evidence="1 2" key="2">
    <citation type="journal article" date="2022" name="Mol. Ecol. Resour.">
        <title>The genomes of chicory, endive, great burdock and yacon provide insights into Asteraceae paleo-polyploidization history and plant inulin production.</title>
        <authorList>
            <person name="Fan W."/>
            <person name="Wang S."/>
            <person name="Wang H."/>
            <person name="Wang A."/>
            <person name="Jiang F."/>
            <person name="Liu H."/>
            <person name="Zhao H."/>
            <person name="Xu D."/>
            <person name="Zhang Y."/>
        </authorList>
    </citation>
    <scope>NUCLEOTIDE SEQUENCE [LARGE SCALE GENOMIC DNA]</scope>
    <source>
        <strain evidence="2">cv. Yunnan</strain>
        <tissue evidence="1">Leaves</tissue>
    </source>
</reference>
<keyword evidence="2" id="KW-1185">Reference proteome</keyword>
<accession>A0ACB9IRV5</accession>
<reference evidence="2" key="1">
    <citation type="journal article" date="2022" name="Mol. Ecol. Resour.">
        <title>The genomes of chicory, endive, great burdock and yacon provide insights into Asteraceae palaeo-polyploidization history and plant inulin production.</title>
        <authorList>
            <person name="Fan W."/>
            <person name="Wang S."/>
            <person name="Wang H."/>
            <person name="Wang A."/>
            <person name="Jiang F."/>
            <person name="Liu H."/>
            <person name="Zhao H."/>
            <person name="Xu D."/>
            <person name="Zhang Y."/>
        </authorList>
    </citation>
    <scope>NUCLEOTIDE SEQUENCE [LARGE SCALE GENOMIC DNA]</scope>
    <source>
        <strain evidence="2">cv. Yunnan</strain>
    </source>
</reference>